<organism evidence="2 3">
    <name type="scientific">Actinoplanes oblitus</name>
    <dbReference type="NCBI Taxonomy" id="3040509"/>
    <lineage>
        <taxon>Bacteria</taxon>
        <taxon>Bacillati</taxon>
        <taxon>Actinomycetota</taxon>
        <taxon>Actinomycetes</taxon>
        <taxon>Micromonosporales</taxon>
        <taxon>Micromonosporaceae</taxon>
        <taxon>Actinoplanes</taxon>
    </lineage>
</organism>
<feature type="compositionally biased region" description="Low complexity" evidence="1">
    <location>
        <begin position="140"/>
        <end position="152"/>
    </location>
</feature>
<evidence type="ECO:0000313" key="2">
    <source>
        <dbReference type="EMBL" id="WIM99974.1"/>
    </source>
</evidence>
<name>A0ABY8WUC2_9ACTN</name>
<dbReference type="RefSeq" id="WP_284921427.1">
    <property type="nucleotide sequence ID" value="NZ_CP126980.1"/>
</dbReference>
<dbReference type="Proteomes" id="UP001240150">
    <property type="component" value="Chromosome"/>
</dbReference>
<evidence type="ECO:0008006" key="4">
    <source>
        <dbReference type="Google" id="ProtNLM"/>
    </source>
</evidence>
<proteinExistence type="predicted"/>
<evidence type="ECO:0000313" key="3">
    <source>
        <dbReference type="Proteomes" id="UP001240150"/>
    </source>
</evidence>
<sequence>MRRAGHHDDAIALLSAAAADIQPGPHASDAELATYGSLLRTASYAGAQAGRRAQAQTLIDEAAAAGRLRAPVHAGEITFSPTHVAVYKISAFTAVGDSTAALDHASTVDMRLLETPERYARYYIDTARTWEQHGRHDRASQALQAAESQAPQELRRPSSHELITRMLYAPTVTPAGLRSLAMRVGAIR</sequence>
<keyword evidence="3" id="KW-1185">Reference proteome</keyword>
<evidence type="ECO:0000256" key="1">
    <source>
        <dbReference type="SAM" id="MobiDB-lite"/>
    </source>
</evidence>
<dbReference type="EMBL" id="CP126980">
    <property type="protein sequence ID" value="WIM99974.1"/>
    <property type="molecule type" value="Genomic_DNA"/>
</dbReference>
<protein>
    <recommendedName>
        <fullName evidence="4">Transcriptional regulator</fullName>
    </recommendedName>
</protein>
<reference evidence="2 3" key="1">
    <citation type="submission" date="2023-06" db="EMBL/GenBank/DDBJ databases">
        <authorList>
            <person name="Yushchuk O."/>
            <person name="Binda E."/>
            <person name="Ruckert-Reed C."/>
            <person name="Fedorenko V."/>
            <person name="Kalinowski J."/>
            <person name="Marinelli F."/>
        </authorList>
    </citation>
    <scope>NUCLEOTIDE SEQUENCE [LARGE SCALE GENOMIC DNA]</scope>
    <source>
        <strain evidence="2 3">NRRL 3884</strain>
    </source>
</reference>
<accession>A0ABY8WUC2</accession>
<gene>
    <name evidence="2" type="ORF">ACTOB_003645</name>
</gene>
<feature type="region of interest" description="Disordered" evidence="1">
    <location>
        <begin position="135"/>
        <end position="156"/>
    </location>
</feature>